<dbReference type="InterPro" id="IPR024607">
    <property type="entry name" value="Sulfatase_CS"/>
</dbReference>
<dbReference type="GO" id="GO:0046872">
    <property type="term" value="F:metal ion binding"/>
    <property type="evidence" value="ECO:0007669"/>
    <property type="project" value="UniProtKB-KW"/>
</dbReference>
<evidence type="ECO:0000259" key="9">
    <source>
        <dbReference type="Pfam" id="PF00884"/>
    </source>
</evidence>
<feature type="domain" description="Sulfatase N-terminal" evidence="9">
    <location>
        <begin position="611"/>
        <end position="936"/>
    </location>
</feature>
<keyword evidence="5" id="KW-0378">Hydrolase</keyword>
<gene>
    <name evidence="10" type="primary">Arsb</name>
    <name evidence="10" type="ORF">CDAR_41171</name>
</gene>
<proteinExistence type="inferred from homology"/>
<evidence type="ECO:0000256" key="4">
    <source>
        <dbReference type="ARBA" id="ARBA00022729"/>
    </source>
</evidence>
<dbReference type="Proteomes" id="UP001054837">
    <property type="component" value="Unassembled WGS sequence"/>
</dbReference>
<keyword evidence="6" id="KW-0106">Calcium</keyword>
<keyword evidence="4 8" id="KW-0732">Signal</keyword>
<feature type="domain" description="Sulfatase N-terminal" evidence="9">
    <location>
        <begin position="28"/>
        <end position="354"/>
    </location>
</feature>
<dbReference type="EMBL" id="BPLQ01014045">
    <property type="protein sequence ID" value="GIY76735.1"/>
    <property type="molecule type" value="Genomic_DNA"/>
</dbReference>
<feature type="chain" id="PRO_5043708301" evidence="8">
    <location>
        <begin position="22"/>
        <end position="1153"/>
    </location>
</feature>
<dbReference type="PANTHER" id="PTHR10342:SF264">
    <property type="entry name" value="MIP05773P-RELATED"/>
    <property type="match status" value="1"/>
</dbReference>
<keyword evidence="3" id="KW-0479">Metal-binding</keyword>
<reference evidence="10 11" key="1">
    <citation type="submission" date="2021-06" db="EMBL/GenBank/DDBJ databases">
        <title>Caerostris darwini draft genome.</title>
        <authorList>
            <person name="Kono N."/>
            <person name="Arakawa K."/>
        </authorList>
    </citation>
    <scope>NUCLEOTIDE SEQUENCE [LARGE SCALE GENOMIC DNA]</scope>
</reference>
<dbReference type="InterPro" id="IPR000917">
    <property type="entry name" value="Sulfatase_N"/>
</dbReference>
<keyword evidence="7" id="KW-0325">Glycoprotein</keyword>
<organism evidence="10 11">
    <name type="scientific">Caerostris darwini</name>
    <dbReference type="NCBI Taxonomy" id="1538125"/>
    <lineage>
        <taxon>Eukaryota</taxon>
        <taxon>Metazoa</taxon>
        <taxon>Ecdysozoa</taxon>
        <taxon>Arthropoda</taxon>
        <taxon>Chelicerata</taxon>
        <taxon>Arachnida</taxon>
        <taxon>Araneae</taxon>
        <taxon>Araneomorphae</taxon>
        <taxon>Entelegynae</taxon>
        <taxon>Araneoidea</taxon>
        <taxon>Araneidae</taxon>
        <taxon>Caerostris</taxon>
    </lineage>
</organism>
<dbReference type="SUPFAM" id="SSF53649">
    <property type="entry name" value="Alkaline phosphatase-like"/>
    <property type="match status" value="2"/>
</dbReference>
<evidence type="ECO:0000256" key="5">
    <source>
        <dbReference type="ARBA" id="ARBA00022801"/>
    </source>
</evidence>
<comment type="similarity">
    <text evidence="2">Belongs to the sulfatase family.</text>
</comment>
<dbReference type="Pfam" id="PF00884">
    <property type="entry name" value="Sulfatase"/>
    <property type="match status" value="2"/>
</dbReference>
<dbReference type="PANTHER" id="PTHR10342">
    <property type="entry name" value="ARYLSULFATASE"/>
    <property type="match status" value="1"/>
</dbReference>
<feature type="signal peptide" evidence="8">
    <location>
        <begin position="1"/>
        <end position="21"/>
    </location>
</feature>
<dbReference type="PROSITE" id="PS00149">
    <property type="entry name" value="SULFATASE_2"/>
    <property type="match status" value="2"/>
</dbReference>
<evidence type="ECO:0000313" key="11">
    <source>
        <dbReference type="Proteomes" id="UP001054837"/>
    </source>
</evidence>
<dbReference type="InterPro" id="IPR017850">
    <property type="entry name" value="Alkaline_phosphatase_core_sf"/>
</dbReference>
<dbReference type="InterPro" id="IPR047115">
    <property type="entry name" value="ARSB"/>
</dbReference>
<evidence type="ECO:0000313" key="10">
    <source>
        <dbReference type="EMBL" id="GIY76735.1"/>
    </source>
</evidence>
<comment type="cofactor">
    <cofactor evidence="1">
        <name>Ca(2+)</name>
        <dbReference type="ChEBI" id="CHEBI:29108"/>
    </cofactor>
</comment>
<sequence length="1153" mass="130807">MIKKLLLGILLFSTEVVCSRTQGCSNPPNIVFIYADDMGWNDVSYHGSPQIPTPNIDALALNGLTLQNYYGEWLCTPSRAALLTGRYPIRHGLQHSVFLGGEASGLPLNEIILPQYLKQLGYKTHMVGKWHLGHQTKEYTPTYRGFDSFLGYWNGFIDYYDHTYYEKLIEIPNRKSFLGVDFHNGTSPVTDAQGRYATHVFTEAAENIIRDHDLSKPLFLYLAQIAPHSGNSYQFMQAPSEDISKFKYINDINRRIHAAVVSGLDQSVGAVFRALYKRDMLENTIFLFVSDNGGDIDLSRGGYGSNYPLRGVKYTQWEGGIRVPAVIWSPLMKLDKPRISHQLMHVTDWLPTLYSGVLGGKLSDLGPIDGFDMWDSLLDGCSSPRIHALQNLDTVDGTSAFRLGDFKVVNGSRNAGYQTWFGPSGLENFDGPTNYKWVFKDGSIVGEILMEMGMWIAHNPNDVYKKLRISCKQPPPETAYKCDPNKKPCLFNITADPCEYVDLAEDHPEVVEQMMGIVLKYKAEAVESQSKSPDRKADPMCHRHQYVTWLDPEHYNECADSKFSFFLKIEEVSPLRGIISLHTMFKKLLLGLLIILIETAYLKAQESSSNPHIIIIYADDLGWNDISFHGSPQIPTPNIDALALNGLTLQNYYGEWLCTPSRAALLTGRYPFRYGLQYAVLGGEATGLPLDEVILPTYLKNFGYETHMIGKWHLGYQTREYTPTYRDFDTFLGYWNGFSDYYDHTYYEEQIIIPNRKAFFGLDFHNGTTPVTNAQGRYATHLFTEAAEDIINNHDLSKPLFLYLAHLAAHAGNPYQFMQAPSEDIEQFKHIDDINRRIHAAIVSVMDQSVGAVFEALNKRDMLNNTIFMFISDNGGDANAARGGFGTNYPLRGNKYTQWEGGIHVPAAIWSPLLKLDKPRVSHQLMHVSDWLPTIYSGILGGNITDLGLIDGHDMWQSLLDGSPSPRTDVMQNLDSIFETAAFRLGDWKLVNGSRRDGFDDWFGESGLENFDGPTNYEWVFKNGSAVGDILMEMGMWIADNPNEIYDELRITCEQPRPDTAYNCDPMKKPCLFNITEDPCEYNDLADENPEIVEQIMEMIMKYQAEAVEPQKKLPDPRADPMCHDFQYVPWLEPEFYNECNFSKKENIIINIH</sequence>
<comment type="caution">
    <text evidence="10">The sequence shown here is derived from an EMBL/GenBank/DDBJ whole genome shotgun (WGS) entry which is preliminary data.</text>
</comment>
<evidence type="ECO:0000256" key="7">
    <source>
        <dbReference type="ARBA" id="ARBA00023180"/>
    </source>
</evidence>
<evidence type="ECO:0000256" key="6">
    <source>
        <dbReference type="ARBA" id="ARBA00022837"/>
    </source>
</evidence>
<keyword evidence="11" id="KW-1185">Reference proteome</keyword>
<dbReference type="Gene3D" id="3.30.1120.10">
    <property type="match status" value="2"/>
</dbReference>
<evidence type="ECO:0000256" key="1">
    <source>
        <dbReference type="ARBA" id="ARBA00001913"/>
    </source>
</evidence>
<dbReference type="CDD" id="cd16029">
    <property type="entry name" value="4-S"/>
    <property type="match status" value="2"/>
</dbReference>
<dbReference type="Gene3D" id="3.40.720.10">
    <property type="entry name" value="Alkaline Phosphatase, subunit A"/>
    <property type="match status" value="2"/>
</dbReference>
<name>A0AAV4W1X9_9ARAC</name>
<evidence type="ECO:0000256" key="2">
    <source>
        <dbReference type="ARBA" id="ARBA00008779"/>
    </source>
</evidence>
<evidence type="ECO:0000256" key="3">
    <source>
        <dbReference type="ARBA" id="ARBA00022723"/>
    </source>
</evidence>
<dbReference type="FunFam" id="3.40.720.10:FF:000023">
    <property type="entry name" value="Arylsulfatase A"/>
    <property type="match status" value="1"/>
</dbReference>
<protein>
    <submittedName>
        <fullName evidence="10">Arylsulfatase B</fullName>
    </submittedName>
</protein>
<dbReference type="AlphaFoldDB" id="A0AAV4W1X9"/>
<dbReference type="GO" id="GO:0008484">
    <property type="term" value="F:sulfuric ester hydrolase activity"/>
    <property type="evidence" value="ECO:0007669"/>
    <property type="project" value="InterPro"/>
</dbReference>
<evidence type="ECO:0000256" key="8">
    <source>
        <dbReference type="SAM" id="SignalP"/>
    </source>
</evidence>
<accession>A0AAV4W1X9</accession>